<accession>A0A9D9NHZ6</accession>
<feature type="domain" description="Endonuclease YhcR N-terminal" evidence="1">
    <location>
        <begin position="257"/>
        <end position="366"/>
    </location>
</feature>
<evidence type="ECO:0000313" key="2">
    <source>
        <dbReference type="EMBL" id="MBO8474050.1"/>
    </source>
</evidence>
<evidence type="ECO:0000259" key="1">
    <source>
        <dbReference type="Pfam" id="PF19886"/>
    </source>
</evidence>
<dbReference type="EMBL" id="JADIMD010000027">
    <property type="protein sequence ID" value="MBO8474050.1"/>
    <property type="molecule type" value="Genomic_DNA"/>
</dbReference>
<dbReference type="InterPro" id="IPR045939">
    <property type="entry name" value="YhcR_N"/>
</dbReference>
<dbReference type="Pfam" id="PF19886">
    <property type="entry name" value="DUF6359"/>
    <property type="match status" value="1"/>
</dbReference>
<comment type="caution">
    <text evidence="2">The sequence shown here is derived from an EMBL/GenBank/DDBJ whole genome shotgun (WGS) entry which is preliminary data.</text>
</comment>
<dbReference type="InterPro" id="IPR027840">
    <property type="entry name" value="DUF4493"/>
</dbReference>
<reference evidence="2" key="1">
    <citation type="submission" date="2020-10" db="EMBL/GenBank/DDBJ databases">
        <authorList>
            <person name="Gilroy R."/>
        </authorList>
    </citation>
    <scope>NUCLEOTIDE SEQUENCE</scope>
    <source>
        <strain evidence="2">B1-13419</strain>
    </source>
</reference>
<gene>
    <name evidence="2" type="ORF">IAB91_02005</name>
</gene>
<dbReference type="Proteomes" id="UP000823757">
    <property type="component" value="Unassembled WGS sequence"/>
</dbReference>
<dbReference type="Pfam" id="PF14900">
    <property type="entry name" value="DUF4493"/>
    <property type="match status" value="1"/>
</dbReference>
<dbReference type="AlphaFoldDB" id="A0A9D9NHZ6"/>
<reference evidence="2" key="2">
    <citation type="journal article" date="2021" name="PeerJ">
        <title>Extensive microbial diversity within the chicken gut microbiome revealed by metagenomics and culture.</title>
        <authorList>
            <person name="Gilroy R."/>
            <person name="Ravi A."/>
            <person name="Getino M."/>
            <person name="Pursley I."/>
            <person name="Horton D.L."/>
            <person name="Alikhan N.F."/>
            <person name="Baker D."/>
            <person name="Gharbi K."/>
            <person name="Hall N."/>
            <person name="Watson M."/>
            <person name="Adriaenssens E.M."/>
            <person name="Foster-Nyarko E."/>
            <person name="Jarju S."/>
            <person name="Secka A."/>
            <person name="Antonio M."/>
            <person name="Oren A."/>
            <person name="Chaudhuri R.R."/>
            <person name="La Ragione R."/>
            <person name="Hildebrand F."/>
            <person name="Pallen M.J."/>
        </authorList>
    </citation>
    <scope>NUCLEOTIDE SEQUENCE</scope>
    <source>
        <strain evidence="2">B1-13419</strain>
    </source>
</reference>
<evidence type="ECO:0000313" key="3">
    <source>
        <dbReference type="Proteomes" id="UP000823757"/>
    </source>
</evidence>
<name>A0A9D9NHZ6_9BACT</name>
<organism evidence="2 3">
    <name type="scientific">Candidatus Cryptobacteroides faecigallinarum</name>
    <dbReference type="NCBI Taxonomy" id="2840763"/>
    <lineage>
        <taxon>Bacteria</taxon>
        <taxon>Pseudomonadati</taxon>
        <taxon>Bacteroidota</taxon>
        <taxon>Bacteroidia</taxon>
        <taxon>Bacteroidales</taxon>
        <taxon>Candidatus Cryptobacteroides</taxon>
    </lineage>
</organism>
<protein>
    <submittedName>
        <fullName evidence="2">DUF4493 domain-containing protein</fullName>
    </submittedName>
</protein>
<sequence length="368" mass="39205">MKREILTYVVKMLVVTGFIALIPLSCSKDRGAGSMGQIRLRFEEGSIAAVSKAVREDIPDTNDFILQITGPDGATVYEGPYGMSPETVSVRPGTCNVSIRSSEFSVPAFSAPLYGDDRCVLVPDGGVVDVSLSCTQLNSGIRLKIAPDFLTECPEAVLFVRGDDGQLMYGYSEKRVAYFLPGNISVVLKNPDKEQVLMTRTLEQREILTVNIDVVSGNAGKQDSGITVEVDTSRIWSDEEYVIGAESAKGDSPENAMSVSQAKSCAGEKDVWVCGYIVGGDLTSSATGISFSPPFGSATNIALASRGSVTDKSSCMSVQLPSGDVRDALNLVSNPELLGTRVCLKGDITAAYFGLTGLKNVSEFVIEE</sequence>
<proteinExistence type="predicted"/>